<name>A0ABV7DQK1_9RHOB</name>
<evidence type="ECO:0000313" key="2">
    <source>
        <dbReference type="EMBL" id="MFC3085308.1"/>
    </source>
</evidence>
<reference evidence="3" key="1">
    <citation type="journal article" date="2019" name="Int. J. Syst. Evol. Microbiol.">
        <title>The Global Catalogue of Microorganisms (GCM) 10K type strain sequencing project: providing services to taxonomists for standard genome sequencing and annotation.</title>
        <authorList>
            <consortium name="The Broad Institute Genomics Platform"/>
            <consortium name="The Broad Institute Genome Sequencing Center for Infectious Disease"/>
            <person name="Wu L."/>
            <person name="Ma J."/>
        </authorList>
    </citation>
    <scope>NUCLEOTIDE SEQUENCE [LARGE SCALE GENOMIC DNA]</scope>
    <source>
        <strain evidence="3">KCTC 62102</strain>
    </source>
</reference>
<keyword evidence="3" id="KW-1185">Reference proteome</keyword>
<keyword evidence="1" id="KW-0732">Signal</keyword>
<dbReference type="Proteomes" id="UP001595445">
    <property type="component" value="Unassembled WGS sequence"/>
</dbReference>
<evidence type="ECO:0000256" key="1">
    <source>
        <dbReference type="SAM" id="SignalP"/>
    </source>
</evidence>
<evidence type="ECO:0000313" key="3">
    <source>
        <dbReference type="Proteomes" id="UP001595445"/>
    </source>
</evidence>
<organism evidence="2 3">
    <name type="scientific">Tabrizicola soli</name>
    <dbReference type="NCBI Taxonomy" id="2185115"/>
    <lineage>
        <taxon>Bacteria</taxon>
        <taxon>Pseudomonadati</taxon>
        <taxon>Pseudomonadota</taxon>
        <taxon>Alphaproteobacteria</taxon>
        <taxon>Rhodobacterales</taxon>
        <taxon>Paracoccaceae</taxon>
        <taxon>Tabrizicola</taxon>
    </lineage>
</organism>
<gene>
    <name evidence="2" type="ORF">ACFOD6_04510</name>
</gene>
<feature type="signal peptide" evidence="1">
    <location>
        <begin position="1"/>
        <end position="18"/>
    </location>
</feature>
<proteinExistence type="predicted"/>
<protein>
    <submittedName>
        <fullName evidence="2">Uncharacterized protein</fullName>
    </submittedName>
</protein>
<accession>A0ABV7DQK1</accession>
<dbReference type="RefSeq" id="WP_197647324.1">
    <property type="nucleotide sequence ID" value="NZ_JAEACP010000026.1"/>
</dbReference>
<sequence>MTRLLAALLLVLAGPARADPVTDSLFAEGIFSALPAGQEIHYAHVRNGPAAPEFLPVAEGSMVLARDGTEGLVLTLVADGRSRKLPEFPAGGGNPVLLVFLESVARSMATLTGGSPFYIRNRIKDALREGGDLDEVSQPLGAGRVAAKVVTLHPFEADPNRGRMGEFAGLSLRFVISDSVPGHFLSLSADIPGSGAGYHETITLMDTGKDGK</sequence>
<feature type="chain" id="PRO_5045730382" evidence="1">
    <location>
        <begin position="19"/>
        <end position="212"/>
    </location>
</feature>
<dbReference type="EMBL" id="JBHRSM010000009">
    <property type="protein sequence ID" value="MFC3085308.1"/>
    <property type="molecule type" value="Genomic_DNA"/>
</dbReference>
<comment type="caution">
    <text evidence="2">The sequence shown here is derived from an EMBL/GenBank/DDBJ whole genome shotgun (WGS) entry which is preliminary data.</text>
</comment>